<evidence type="ECO:0000313" key="3">
    <source>
        <dbReference type="Proteomes" id="UP000596742"/>
    </source>
</evidence>
<keyword evidence="1" id="KW-0812">Transmembrane</keyword>
<keyword evidence="1" id="KW-0472">Membrane</keyword>
<gene>
    <name evidence="2" type="ORF">MGAL_10B039953</name>
</gene>
<comment type="caution">
    <text evidence="2">The sequence shown here is derived from an EMBL/GenBank/DDBJ whole genome shotgun (WGS) entry which is preliminary data.</text>
</comment>
<feature type="transmembrane region" description="Helical" evidence="1">
    <location>
        <begin position="597"/>
        <end position="620"/>
    </location>
</feature>
<dbReference type="EMBL" id="UYJE01009316">
    <property type="protein sequence ID" value="VDI72358.1"/>
    <property type="molecule type" value="Genomic_DNA"/>
</dbReference>
<dbReference type="Proteomes" id="UP000596742">
    <property type="component" value="Unassembled WGS sequence"/>
</dbReference>
<protein>
    <submittedName>
        <fullName evidence="2">Uncharacterized protein</fullName>
    </submittedName>
</protein>
<reference evidence="2" key="1">
    <citation type="submission" date="2018-11" db="EMBL/GenBank/DDBJ databases">
        <authorList>
            <person name="Alioto T."/>
            <person name="Alioto T."/>
        </authorList>
    </citation>
    <scope>NUCLEOTIDE SEQUENCE</scope>
</reference>
<dbReference type="OrthoDB" id="6054340at2759"/>
<proteinExistence type="predicted"/>
<accession>A0A8B6H128</accession>
<sequence length="705" mass="79444">MVQYSYTVSSTTANRIKWSNQRHYTSLVLSLDAIFDQNSTIGFIQTFPNYVIDLTFGVVTGHVILTFEYASGDNSSTHTENCSSSISPIDELHCIRNIPLPQPFVVDSGDNFTFTFDVTSGGNRRLKNTDTNKHYKTEPYNGHSVQEVLTFRFDFEVPVHCIQNSSCTDEDNPLQMADDTTVTAIRPCWSGWSDAISGVYRYVFEVWKMEYVTGQDGLREPLITSTTNPEPSFITEIMADNITFPEYTPSEPGVYSCILEVNDKANNSIYVRRIVLFDDTSDINVNFSNGLYISTASTETDYMWQTEYNLDGVTDIDVVWTDLFSNHLHDKEHFLSKILEYEPRLSDNINRHGYKKILAVFDDNEGDRTLNATSHLRGIIKYEMAHEIISKPKSVPLDFSWNEISPLSETTSFQMTTRTIGDGDSHQVWIRATDVTSRNHTITTVIHFDKTGPLIHLSNIAYNINGGSQQMAVISQDLHSGVLNASYKIVLNETGEVKFQTDLFINNETTEDCAKTADCYCVPMGQCFTRTMTFDFDNCKLAVPLELIDSGTYSLHVTSYNTARLASFSIIQMGDVSRFNGVNQYDSPDLDESSINLIIIIVPTVVLLFVIIVIGIIVYCSCLKKRLRRLSTSPFAPPDLVLNGKLPIVTNILVKSKSDMLSIPERPSIDKMAEYQNNVIFRLDLPKGRANMLAPISSRLSDRND</sequence>
<keyword evidence="3" id="KW-1185">Reference proteome</keyword>
<evidence type="ECO:0000313" key="2">
    <source>
        <dbReference type="EMBL" id="VDI72358.1"/>
    </source>
</evidence>
<name>A0A8B6H128_MYTGA</name>
<dbReference type="AlphaFoldDB" id="A0A8B6H128"/>
<organism evidence="2 3">
    <name type="scientific">Mytilus galloprovincialis</name>
    <name type="common">Mediterranean mussel</name>
    <dbReference type="NCBI Taxonomy" id="29158"/>
    <lineage>
        <taxon>Eukaryota</taxon>
        <taxon>Metazoa</taxon>
        <taxon>Spiralia</taxon>
        <taxon>Lophotrochozoa</taxon>
        <taxon>Mollusca</taxon>
        <taxon>Bivalvia</taxon>
        <taxon>Autobranchia</taxon>
        <taxon>Pteriomorphia</taxon>
        <taxon>Mytilida</taxon>
        <taxon>Mytiloidea</taxon>
        <taxon>Mytilidae</taxon>
        <taxon>Mytilinae</taxon>
        <taxon>Mytilus</taxon>
    </lineage>
</organism>
<keyword evidence="1" id="KW-1133">Transmembrane helix</keyword>
<evidence type="ECO:0000256" key="1">
    <source>
        <dbReference type="SAM" id="Phobius"/>
    </source>
</evidence>